<reference evidence="2 3" key="2">
    <citation type="submission" date="2017-09" db="EMBL/GenBank/DDBJ databases">
        <authorList>
            <person name="Lee N."/>
            <person name="Cho B.-K."/>
        </authorList>
    </citation>
    <scope>NUCLEOTIDE SEQUENCE [LARGE SCALE GENOMIC DNA]</scope>
    <source>
        <strain evidence="2 3">ATCC 27467</strain>
    </source>
</reference>
<accession>A0A5P2UKS8</accession>
<reference evidence="1" key="3">
    <citation type="submission" date="2020-09" db="EMBL/GenBank/DDBJ databases">
        <authorList>
            <person name="Sun Q."/>
            <person name="Ohkuma M."/>
        </authorList>
    </citation>
    <scope>NUCLEOTIDE SEQUENCE</scope>
    <source>
        <strain evidence="1">JCM 4834</strain>
    </source>
</reference>
<dbReference type="EMBL" id="CP023701">
    <property type="protein sequence ID" value="QEU79738.1"/>
    <property type="molecule type" value="Genomic_DNA"/>
</dbReference>
<organism evidence="2 3">
    <name type="scientific">Streptomyces subrutilus</name>
    <dbReference type="NCBI Taxonomy" id="36818"/>
    <lineage>
        <taxon>Bacteria</taxon>
        <taxon>Bacillati</taxon>
        <taxon>Actinomycetota</taxon>
        <taxon>Actinomycetes</taxon>
        <taxon>Kitasatosporales</taxon>
        <taxon>Streptomycetaceae</taxon>
        <taxon>Streptomyces</taxon>
    </lineage>
</organism>
<evidence type="ECO:0000313" key="2">
    <source>
        <dbReference type="EMBL" id="QEU79738.1"/>
    </source>
</evidence>
<sequence>MTSITAGARTLSTDSATLPARSFRRGLVIENLDALPEVPVVLFSICALTRVTGPVAPTAGRLGA</sequence>
<protein>
    <submittedName>
        <fullName evidence="2">Uncharacterized protein</fullName>
    </submittedName>
</protein>
<dbReference type="Proteomes" id="UP000326831">
    <property type="component" value="Chromosome"/>
</dbReference>
<proteinExistence type="predicted"/>
<evidence type="ECO:0000313" key="3">
    <source>
        <dbReference type="Proteomes" id="UP000326831"/>
    </source>
</evidence>
<dbReference type="Proteomes" id="UP000634660">
    <property type="component" value="Unassembled WGS sequence"/>
</dbReference>
<gene>
    <name evidence="2" type="ORF">CP968_16625</name>
    <name evidence="1" type="ORF">GCM10010371_29830</name>
</gene>
<reference evidence="1" key="1">
    <citation type="journal article" date="2014" name="Int. J. Syst. Evol. Microbiol.">
        <title>Complete genome sequence of Corynebacterium casei LMG S-19264T (=DSM 44701T), isolated from a smear-ripened cheese.</title>
        <authorList>
            <consortium name="US DOE Joint Genome Institute (JGI-PGF)"/>
            <person name="Walter F."/>
            <person name="Albersmeier A."/>
            <person name="Kalinowski J."/>
            <person name="Ruckert C."/>
        </authorList>
    </citation>
    <scope>NUCLEOTIDE SEQUENCE</scope>
    <source>
        <strain evidence="1">JCM 4834</strain>
    </source>
</reference>
<keyword evidence="3" id="KW-1185">Reference proteome</keyword>
<name>A0A5P2UKS8_9ACTN</name>
<dbReference type="RefSeq" id="WP_150518753.1">
    <property type="nucleotide sequence ID" value="NZ_BMVX01000010.1"/>
</dbReference>
<dbReference type="EMBL" id="BMVX01000010">
    <property type="protein sequence ID" value="GGZ67923.1"/>
    <property type="molecule type" value="Genomic_DNA"/>
</dbReference>
<dbReference type="AlphaFoldDB" id="A0A5P2UKS8"/>
<dbReference type="KEGG" id="ssub:CP968_16625"/>
<evidence type="ECO:0000313" key="1">
    <source>
        <dbReference type="EMBL" id="GGZ67923.1"/>
    </source>
</evidence>
<dbReference type="OrthoDB" id="4252953at2"/>